<dbReference type="EMBL" id="MU006308">
    <property type="protein sequence ID" value="KAF2850168.1"/>
    <property type="molecule type" value="Genomic_DNA"/>
</dbReference>
<evidence type="ECO:0000313" key="2">
    <source>
        <dbReference type="EMBL" id="KAF2850168.1"/>
    </source>
</evidence>
<organism evidence="2 3">
    <name type="scientific">Plenodomus tracheiphilus IPT5</name>
    <dbReference type="NCBI Taxonomy" id="1408161"/>
    <lineage>
        <taxon>Eukaryota</taxon>
        <taxon>Fungi</taxon>
        <taxon>Dikarya</taxon>
        <taxon>Ascomycota</taxon>
        <taxon>Pezizomycotina</taxon>
        <taxon>Dothideomycetes</taxon>
        <taxon>Pleosporomycetidae</taxon>
        <taxon>Pleosporales</taxon>
        <taxon>Pleosporineae</taxon>
        <taxon>Leptosphaeriaceae</taxon>
        <taxon>Plenodomus</taxon>
    </lineage>
</organism>
<reference evidence="2" key="1">
    <citation type="submission" date="2020-01" db="EMBL/GenBank/DDBJ databases">
        <authorList>
            <consortium name="DOE Joint Genome Institute"/>
            <person name="Haridas S."/>
            <person name="Albert R."/>
            <person name="Binder M."/>
            <person name="Bloem J."/>
            <person name="Labutti K."/>
            <person name="Salamov A."/>
            <person name="Andreopoulos B."/>
            <person name="Baker S.E."/>
            <person name="Barry K."/>
            <person name="Bills G."/>
            <person name="Bluhm B.H."/>
            <person name="Cannon C."/>
            <person name="Castanera R."/>
            <person name="Culley D.E."/>
            <person name="Daum C."/>
            <person name="Ezra D."/>
            <person name="Gonzalez J.B."/>
            <person name="Henrissat B."/>
            <person name="Kuo A."/>
            <person name="Liang C."/>
            <person name="Lipzen A."/>
            <person name="Lutzoni F."/>
            <person name="Magnuson J."/>
            <person name="Mondo S."/>
            <person name="Nolan M."/>
            <person name="Ohm R."/>
            <person name="Pangilinan J."/>
            <person name="Park H.-J."/>
            <person name="Ramirez L."/>
            <person name="Alfaro M."/>
            <person name="Sun H."/>
            <person name="Tritt A."/>
            <person name="Yoshinaga Y."/>
            <person name="Zwiers L.-H."/>
            <person name="Turgeon B.G."/>
            <person name="Goodwin S.B."/>
            <person name="Spatafora J.W."/>
            <person name="Crous P.W."/>
            <person name="Grigoriev I.V."/>
        </authorList>
    </citation>
    <scope>NUCLEOTIDE SEQUENCE</scope>
    <source>
        <strain evidence="2">IPT5</strain>
    </source>
</reference>
<feature type="compositionally biased region" description="Basic and acidic residues" evidence="1">
    <location>
        <begin position="25"/>
        <end position="38"/>
    </location>
</feature>
<feature type="region of interest" description="Disordered" evidence="1">
    <location>
        <begin position="209"/>
        <end position="230"/>
    </location>
</feature>
<accession>A0A6A7B7A2</accession>
<gene>
    <name evidence="2" type="ORF">T440DRAFT_518643</name>
</gene>
<sequence length="517" mass="58525">MTDPSPSSQFLEFASVQSRSSLPHLDARDPNEVIHQKATDNANRIRLKKTRQKQTPRLEQPFPTLLTSSLPITSEPVGELKTEIKNLEVSAQVLSGSLPDLWRSKATTLVPIHEAEGDSGRHRKDELLELDSQTRTVELTIPEDDSNLGMQQSSKKGASGKISFGNFHEALKASPSTTFDNRNQLHGRIYLWRDALTIEFRPAEEAGLSGLATRPWPGVGSAEGPGPDEAQQSIKEENNLIQEYISLNSHSAAYEPSTEEKSPRLPLTKTALLVSGAHHTANEPSNNLLLMIRQQRMKLCRGLKITVHIGNTGFRSIPKDAAIVVSPTIRDYFIRHPESQNFYFEQAVDPTAVRLLLVKWMQRVCVVFEAFEVPLQDTLAANIAVIEAARILRMHRYVSYIDKMYSAYFGYQLPLYDDIVLVEKGTTDDSSLWQCMISNLCYHRRNKHIPDPKVFATFLEAHPRIANAMASAEPSPFATWKQLYSIRARRQKKWQRWQRLEAELNEWKAQNPTGRPR</sequence>
<evidence type="ECO:0000313" key="3">
    <source>
        <dbReference type="Proteomes" id="UP000799423"/>
    </source>
</evidence>
<keyword evidence="3" id="KW-1185">Reference proteome</keyword>
<dbReference type="Proteomes" id="UP000799423">
    <property type="component" value="Unassembled WGS sequence"/>
</dbReference>
<proteinExistence type="predicted"/>
<name>A0A6A7B7A2_9PLEO</name>
<dbReference type="OrthoDB" id="3801338at2759"/>
<feature type="region of interest" description="Disordered" evidence="1">
    <location>
        <begin position="1"/>
        <end position="44"/>
    </location>
</feature>
<dbReference type="AlphaFoldDB" id="A0A6A7B7A2"/>
<feature type="compositionally biased region" description="Polar residues" evidence="1">
    <location>
        <begin position="1"/>
        <end position="21"/>
    </location>
</feature>
<protein>
    <submittedName>
        <fullName evidence="2">Uncharacterized protein</fullName>
    </submittedName>
</protein>
<evidence type="ECO:0000256" key="1">
    <source>
        <dbReference type="SAM" id="MobiDB-lite"/>
    </source>
</evidence>